<dbReference type="EMBL" id="BOMN01000023">
    <property type="protein sequence ID" value="GIE18852.1"/>
    <property type="molecule type" value="Genomic_DNA"/>
</dbReference>
<evidence type="ECO:0000313" key="1">
    <source>
        <dbReference type="EMBL" id="GIE18852.1"/>
    </source>
</evidence>
<reference evidence="1 2" key="1">
    <citation type="submission" date="2021-01" db="EMBL/GenBank/DDBJ databases">
        <title>Whole genome shotgun sequence of Actinoplanes humidus NBRC 14915.</title>
        <authorList>
            <person name="Komaki H."/>
            <person name="Tamura T."/>
        </authorList>
    </citation>
    <scope>NUCLEOTIDE SEQUENCE [LARGE SCALE GENOMIC DNA]</scope>
    <source>
        <strain evidence="1 2">NBRC 14915</strain>
    </source>
</reference>
<comment type="caution">
    <text evidence="1">The sequence shown here is derived from an EMBL/GenBank/DDBJ whole genome shotgun (WGS) entry which is preliminary data.</text>
</comment>
<evidence type="ECO:0000313" key="2">
    <source>
        <dbReference type="Proteomes" id="UP000603200"/>
    </source>
</evidence>
<dbReference type="RefSeq" id="WP_203836103.1">
    <property type="nucleotide sequence ID" value="NZ_BAAATV010000003.1"/>
</dbReference>
<organism evidence="1 2">
    <name type="scientific">Winogradskya humida</name>
    <dbReference type="NCBI Taxonomy" id="113566"/>
    <lineage>
        <taxon>Bacteria</taxon>
        <taxon>Bacillati</taxon>
        <taxon>Actinomycetota</taxon>
        <taxon>Actinomycetes</taxon>
        <taxon>Micromonosporales</taxon>
        <taxon>Micromonosporaceae</taxon>
        <taxon>Winogradskya</taxon>
    </lineage>
</organism>
<keyword evidence="2" id="KW-1185">Reference proteome</keyword>
<sequence>MPSLLEVITNLHDIPIGDGYSAGPTIYAKRPWTPSADAVVLEGDDVPDGVTTESGHHYLLEVDLARETVEVWSEWRQGTIPTPEEATFAVIYYGEHDAYQPL</sequence>
<protein>
    <submittedName>
        <fullName evidence="1">Uncharacterized protein</fullName>
    </submittedName>
</protein>
<dbReference type="Proteomes" id="UP000603200">
    <property type="component" value="Unassembled WGS sequence"/>
</dbReference>
<proteinExistence type="predicted"/>
<gene>
    <name evidence="1" type="ORF">Ahu01nite_019540</name>
</gene>
<name>A0ABQ3ZK18_9ACTN</name>
<accession>A0ABQ3ZK18</accession>